<name>A0AAF0FAY1_9BASI</name>
<dbReference type="CDD" id="cd12446">
    <property type="entry name" value="RRM_RBM25"/>
    <property type="match status" value="1"/>
</dbReference>
<dbReference type="InterPro" id="IPR019163">
    <property type="entry name" value="THO_Thoc5"/>
</dbReference>
<evidence type="ECO:0000256" key="4">
    <source>
        <dbReference type="SAM" id="Coils"/>
    </source>
</evidence>
<keyword evidence="7" id="KW-1185">Reference proteome</keyword>
<evidence type="ECO:0000256" key="3">
    <source>
        <dbReference type="ARBA" id="ARBA00023242"/>
    </source>
</evidence>
<evidence type="ECO:0000256" key="1">
    <source>
        <dbReference type="ARBA" id="ARBA00004123"/>
    </source>
</evidence>
<feature type="coiled-coil region" evidence="4">
    <location>
        <begin position="541"/>
        <end position="575"/>
    </location>
</feature>
<dbReference type="GO" id="GO:0003729">
    <property type="term" value="F:mRNA binding"/>
    <property type="evidence" value="ECO:0007669"/>
    <property type="project" value="TreeGrafter"/>
</dbReference>
<dbReference type="EMBL" id="CP118376">
    <property type="protein sequence ID" value="WFD42956.1"/>
    <property type="molecule type" value="Genomic_DNA"/>
</dbReference>
<dbReference type="InterPro" id="IPR052768">
    <property type="entry name" value="RBM25"/>
</dbReference>
<protein>
    <recommendedName>
        <fullName evidence="8">RRM domain-containing protein</fullName>
    </recommendedName>
</protein>
<evidence type="ECO:0000313" key="6">
    <source>
        <dbReference type="EMBL" id="WFD42956.1"/>
    </source>
</evidence>
<evidence type="ECO:0008006" key="8">
    <source>
        <dbReference type="Google" id="ProtNLM"/>
    </source>
</evidence>
<dbReference type="PANTHER" id="PTHR18806">
    <property type="entry name" value="RBM25 PROTEIN"/>
    <property type="match status" value="1"/>
</dbReference>
<evidence type="ECO:0000256" key="2">
    <source>
        <dbReference type="ARBA" id="ARBA00008044"/>
    </source>
</evidence>
<dbReference type="Proteomes" id="UP001214628">
    <property type="component" value="Chromosome 2"/>
</dbReference>
<keyword evidence="4" id="KW-0175">Coiled coil</keyword>
<dbReference type="GO" id="GO:0005681">
    <property type="term" value="C:spliceosomal complex"/>
    <property type="evidence" value="ECO:0007669"/>
    <property type="project" value="TreeGrafter"/>
</dbReference>
<evidence type="ECO:0000256" key="5">
    <source>
        <dbReference type="SAM" id="MobiDB-lite"/>
    </source>
</evidence>
<dbReference type="PANTHER" id="PTHR18806:SF4">
    <property type="entry name" value="RNA-BINDING PROTEIN 25"/>
    <property type="match status" value="1"/>
</dbReference>
<comment type="subcellular location">
    <subcellularLocation>
        <location evidence="1">Nucleus</location>
    </subcellularLocation>
</comment>
<feature type="coiled-coil region" evidence="4">
    <location>
        <begin position="622"/>
        <end position="649"/>
    </location>
</feature>
<feature type="compositionally biased region" description="Acidic residues" evidence="5">
    <location>
        <begin position="214"/>
        <end position="223"/>
    </location>
</feature>
<organism evidence="6 7">
    <name type="scientific">Malassezia psittaci</name>
    <dbReference type="NCBI Taxonomy" id="1821823"/>
    <lineage>
        <taxon>Eukaryota</taxon>
        <taxon>Fungi</taxon>
        <taxon>Dikarya</taxon>
        <taxon>Basidiomycota</taxon>
        <taxon>Ustilaginomycotina</taxon>
        <taxon>Malasseziomycetes</taxon>
        <taxon>Malasseziales</taxon>
        <taxon>Malasseziaceae</taxon>
        <taxon>Malassezia</taxon>
    </lineage>
</organism>
<accession>A0AAF0FAY1</accession>
<comment type="similarity">
    <text evidence="2">Belongs to the THOC5 family.</text>
</comment>
<dbReference type="Pfam" id="PF09766">
    <property type="entry name" value="FmiP_Thoc5"/>
    <property type="match status" value="1"/>
</dbReference>
<dbReference type="InterPro" id="IPR035979">
    <property type="entry name" value="RBD_domain_sf"/>
</dbReference>
<feature type="compositionally biased region" description="Basic and acidic residues" evidence="5">
    <location>
        <begin position="224"/>
        <end position="244"/>
    </location>
</feature>
<feature type="region of interest" description="Disordered" evidence="5">
    <location>
        <begin position="300"/>
        <end position="322"/>
    </location>
</feature>
<proteinExistence type="inferred from homology"/>
<reference evidence="6" key="1">
    <citation type="submission" date="2023-02" db="EMBL/GenBank/DDBJ databases">
        <title>Mating type loci evolution in Malassezia.</title>
        <authorList>
            <person name="Coelho M.A."/>
        </authorList>
    </citation>
    <scope>NUCLEOTIDE SEQUENCE</scope>
    <source>
        <strain evidence="6">CBS 14136</strain>
    </source>
</reference>
<feature type="compositionally biased region" description="Acidic residues" evidence="5">
    <location>
        <begin position="305"/>
        <end position="316"/>
    </location>
</feature>
<dbReference type="Gene3D" id="1.20.1390.10">
    <property type="entry name" value="PWI domain"/>
    <property type="match status" value="1"/>
</dbReference>
<dbReference type="InterPro" id="IPR034268">
    <property type="entry name" value="RBM25_RRM"/>
</dbReference>
<dbReference type="AlphaFoldDB" id="A0AAF0FAY1"/>
<gene>
    <name evidence="6" type="ORF">MPSI1_001607</name>
</gene>
<keyword evidence="3" id="KW-0539">Nucleus</keyword>
<dbReference type="SUPFAM" id="SSF54928">
    <property type="entry name" value="RNA-binding domain, RBD"/>
    <property type="match status" value="1"/>
</dbReference>
<evidence type="ECO:0000313" key="7">
    <source>
        <dbReference type="Proteomes" id="UP001214628"/>
    </source>
</evidence>
<sequence>MSSPEAASTVFVGSISPGVPDRWISKLLEACGGLRRWKRVSKAFGFADYQNAPDVLRVTAVLHDLELPSMGAEHTSAPKRLVVKADDKTNRFLGEFEKTLVRTDLDRQKEREARRRVEHLVSMMRSRATDASEVDSSVYEIPAHLKDLPADQLRGAKRVHVLSEIEKFRLSAVARDAAERKRDLDLERKRALLSQERRTPHEHSATPEPVAQEQDPEGADEEAEQRRQRAVAERRDREAREAEHAYAEREYARLRYWQRNAEEQQIDRPVTFLREDQELAHEIFWTDRRRWLKERAPLRRAEQAADAEDRDAEAAEQEQARKEAEAFLQEQAREMAKLAEQQKQSGLLLHTDGQPLKIQVRPQDEGRKKRQAILLRLPSNPSREMIQEVLPVDTHELHSIPPDWDKVDEALRQNKYNQLLDTQIEECLGEAVDDLRDATLERVREHAPASELIEVLEPVLEEDAHSVVACLWRAIIAKIPPAILAMVVMEDAKSAAKSVLELPEQHRTAKKGRNSQHELLGRATPALSVLRAANRDAYRALAESRAEVRHARSEVDDAALQLQHAMYERKQLEAQIAACNALETVYETVDVRPLEEFQSQAPESMRTEQVLADEHQTLVHRLQFELEERRRLEQHAKNLETDLTTGQREKRVSIRALRARQKQIASLIESASK</sequence>
<feature type="compositionally biased region" description="Basic and acidic residues" evidence="5">
    <location>
        <begin position="192"/>
        <end position="205"/>
    </location>
</feature>
<feature type="region of interest" description="Disordered" evidence="5">
    <location>
        <begin position="192"/>
        <end position="244"/>
    </location>
</feature>